<gene>
    <name evidence="4" type="ORF">PF004_g15470</name>
</gene>
<feature type="transmembrane region" description="Helical" evidence="2">
    <location>
        <begin position="172"/>
        <end position="196"/>
    </location>
</feature>
<keyword evidence="3" id="KW-0732">Signal</keyword>
<keyword evidence="2" id="KW-1133">Transmembrane helix</keyword>
<keyword evidence="2" id="KW-0472">Membrane</keyword>
<dbReference type="Proteomes" id="UP000476176">
    <property type="component" value="Unassembled WGS sequence"/>
</dbReference>
<feature type="chain" id="PRO_5026256449" evidence="3">
    <location>
        <begin position="22"/>
        <end position="241"/>
    </location>
</feature>
<feature type="region of interest" description="Disordered" evidence="1">
    <location>
        <begin position="120"/>
        <end position="164"/>
    </location>
</feature>
<sequence>MKISTLSSYCALLLASAAAYTEPVYDEELGCWPVSVEHDATYCITGPICSGSGPSPTGSLCPVKGDSAIEDCHSYLASYTGGESCVLPMDATCQVIKTGAWGCVISGYPTPAPTKYEYPTPAPTKYEHPTPAPTKYEHLTPAPTKYEHPTPAPTKYGDQGGSNGEAASSGGISVGVIGAVAAAAAAVAAVAGVAIYRQHVKRVHQEKESVMVEFWAVAFTLDKCTTIFPTSCFASTRNTLR</sequence>
<reference evidence="4 5" key="1">
    <citation type="submission" date="2018-09" db="EMBL/GenBank/DDBJ databases">
        <title>Genomic investigation of the strawberry pathogen Phytophthora fragariae indicates pathogenicity is determined by transcriptional variation in three key races.</title>
        <authorList>
            <person name="Adams T.M."/>
            <person name="Armitage A.D."/>
            <person name="Sobczyk M.K."/>
            <person name="Bates H.J."/>
            <person name="Dunwell J.M."/>
            <person name="Nellist C.F."/>
            <person name="Harrison R.J."/>
        </authorList>
    </citation>
    <scope>NUCLEOTIDE SEQUENCE [LARGE SCALE GENOMIC DNA]</scope>
    <source>
        <strain evidence="4 5">BC-23</strain>
    </source>
</reference>
<comment type="caution">
    <text evidence="4">The sequence shown here is derived from an EMBL/GenBank/DDBJ whole genome shotgun (WGS) entry which is preliminary data.</text>
</comment>
<evidence type="ECO:0000256" key="1">
    <source>
        <dbReference type="SAM" id="MobiDB-lite"/>
    </source>
</evidence>
<evidence type="ECO:0000313" key="4">
    <source>
        <dbReference type="EMBL" id="KAE9213016.1"/>
    </source>
</evidence>
<feature type="signal peptide" evidence="3">
    <location>
        <begin position="1"/>
        <end position="21"/>
    </location>
</feature>
<name>A0A6G0NL75_9STRA</name>
<dbReference type="AlphaFoldDB" id="A0A6G0NL75"/>
<dbReference type="EMBL" id="QXGC01001039">
    <property type="protein sequence ID" value="KAE9213016.1"/>
    <property type="molecule type" value="Genomic_DNA"/>
</dbReference>
<keyword evidence="2" id="KW-0812">Transmembrane</keyword>
<evidence type="ECO:0000313" key="5">
    <source>
        <dbReference type="Proteomes" id="UP000476176"/>
    </source>
</evidence>
<accession>A0A6G0NL75</accession>
<protein>
    <submittedName>
        <fullName evidence="4">Uncharacterized protein</fullName>
    </submittedName>
</protein>
<organism evidence="4 5">
    <name type="scientific">Phytophthora fragariae</name>
    <dbReference type="NCBI Taxonomy" id="53985"/>
    <lineage>
        <taxon>Eukaryota</taxon>
        <taxon>Sar</taxon>
        <taxon>Stramenopiles</taxon>
        <taxon>Oomycota</taxon>
        <taxon>Peronosporomycetes</taxon>
        <taxon>Peronosporales</taxon>
        <taxon>Peronosporaceae</taxon>
        <taxon>Phytophthora</taxon>
    </lineage>
</organism>
<evidence type="ECO:0000256" key="3">
    <source>
        <dbReference type="SAM" id="SignalP"/>
    </source>
</evidence>
<evidence type="ECO:0000256" key="2">
    <source>
        <dbReference type="SAM" id="Phobius"/>
    </source>
</evidence>
<proteinExistence type="predicted"/>